<dbReference type="Proteomes" id="UP000667650">
    <property type="component" value="Unassembled WGS sequence"/>
</dbReference>
<reference evidence="3" key="1">
    <citation type="submission" date="2020-01" db="EMBL/GenBank/DDBJ databases">
        <title>Muricauda ochracea sp. nov., isolated from a tidal flat of Garorim bay in Korea.</title>
        <authorList>
            <person name="Kim D."/>
            <person name="Yoo Y."/>
            <person name="Kim J.-J."/>
        </authorList>
    </citation>
    <scope>NUCLEOTIDE SEQUENCE</scope>
    <source>
        <strain evidence="3">JGD-17</strain>
    </source>
</reference>
<protein>
    <submittedName>
        <fullName evidence="3">T9SS type A sorting domain-containing protein</fullName>
    </submittedName>
</protein>
<dbReference type="EMBL" id="JAAABI010000005">
    <property type="protein sequence ID" value="NAY92876.1"/>
    <property type="molecule type" value="Genomic_DNA"/>
</dbReference>
<feature type="domain" description="Secretion system C-terminal sorting" evidence="2">
    <location>
        <begin position="16"/>
        <end position="85"/>
    </location>
</feature>
<keyword evidence="4" id="KW-1185">Reference proteome</keyword>
<evidence type="ECO:0000256" key="1">
    <source>
        <dbReference type="ARBA" id="ARBA00022729"/>
    </source>
</evidence>
<evidence type="ECO:0000259" key="2">
    <source>
        <dbReference type="Pfam" id="PF18962"/>
    </source>
</evidence>
<comment type="caution">
    <text evidence="3">The sequence shown here is derived from an EMBL/GenBank/DDBJ whole genome shotgun (WGS) entry which is preliminary data.</text>
</comment>
<dbReference type="Pfam" id="PF18962">
    <property type="entry name" value="Por_Secre_tail"/>
    <property type="match status" value="1"/>
</dbReference>
<dbReference type="InterPro" id="IPR026444">
    <property type="entry name" value="Secre_tail"/>
</dbReference>
<evidence type="ECO:0000313" key="3">
    <source>
        <dbReference type="EMBL" id="NAY92876.1"/>
    </source>
</evidence>
<dbReference type="RefSeq" id="WP_166524297.1">
    <property type="nucleotide sequence ID" value="NZ_JAAABI010000005.1"/>
</dbReference>
<evidence type="ECO:0000313" key="4">
    <source>
        <dbReference type="Proteomes" id="UP000667650"/>
    </source>
</evidence>
<dbReference type="NCBIfam" id="TIGR04183">
    <property type="entry name" value="Por_Secre_tail"/>
    <property type="match status" value="1"/>
</dbReference>
<accession>A0A964WY58</accession>
<proteinExistence type="predicted"/>
<sequence>MDEADENTAEDNSIVIYPNPSNEYFNIKADDESEFQVEIFDLAGRLISTKNIGKRLDTESLANGTYIAKFRELKTEKVTLKKLIVIKW</sequence>
<gene>
    <name evidence="3" type="ORF">GTQ34_13215</name>
</gene>
<dbReference type="AlphaFoldDB" id="A0A964WY58"/>
<keyword evidence="1" id="KW-0732">Signal</keyword>
<name>A0A964WY58_9FLAO</name>
<organism evidence="3 4">
    <name type="scientific">Flagellimonas ochracea</name>
    <dbReference type="NCBI Taxonomy" id="2696472"/>
    <lineage>
        <taxon>Bacteria</taxon>
        <taxon>Pseudomonadati</taxon>
        <taxon>Bacteroidota</taxon>
        <taxon>Flavobacteriia</taxon>
        <taxon>Flavobacteriales</taxon>
        <taxon>Flavobacteriaceae</taxon>
        <taxon>Flagellimonas</taxon>
    </lineage>
</organism>